<sequence>MTTRPHTGSRRNDAAEHAILRAAAELLAVEGGAPISVAAIAARAGVGRQTIYRWWPSKSAVLLDAMIQRADEVAPAPDTGDLRNDLRLFLRSTFAAAPANRSLLLGVLREALADAATMGRLSAFAAARRDALTQILEQARARGQLSSPDVTDAVVDQVFGLLWYRMIFGHRAFDERAADDVVTAVLLQLGVSQEGQSWDSR</sequence>
<dbReference type="Gene3D" id="1.10.357.10">
    <property type="entry name" value="Tetracycline Repressor, domain 2"/>
    <property type="match status" value="1"/>
</dbReference>
<dbReference type="EMBL" id="AP018164">
    <property type="protein sequence ID" value="BAX94521.1"/>
    <property type="molecule type" value="Genomic_DNA"/>
</dbReference>
<protein>
    <submittedName>
        <fullName evidence="4">TetR family transcriptional regulator</fullName>
    </submittedName>
</protein>
<dbReference type="InterPro" id="IPR011075">
    <property type="entry name" value="TetR_C"/>
</dbReference>
<dbReference type="RefSeq" id="WP_096442957.1">
    <property type="nucleotide sequence ID" value="NZ_AP018164.1"/>
</dbReference>
<reference evidence="5" key="1">
    <citation type="submission" date="2017-06" db="EMBL/GenBank/DDBJ databases">
        <title>Complete Genome Sequence of Mycobacterium shigaense.</title>
        <authorList>
            <person name="Fukano H."/>
            <person name="Yoshida M."/>
            <person name="Kazumi Y."/>
            <person name="Ogura Y."/>
            <person name="Mitarai S."/>
            <person name="Hayashi T."/>
            <person name="Hoshino Y."/>
        </authorList>
    </citation>
    <scope>NUCLEOTIDE SEQUENCE [LARGE SCALE GENOMIC DNA]</scope>
    <source>
        <strain evidence="5">UN-152</strain>
    </source>
</reference>
<dbReference type="PROSITE" id="PS50977">
    <property type="entry name" value="HTH_TETR_2"/>
    <property type="match status" value="1"/>
</dbReference>
<evidence type="ECO:0000256" key="2">
    <source>
        <dbReference type="ARBA" id="ARBA00023125"/>
    </source>
</evidence>
<proteinExistence type="predicted"/>
<dbReference type="PRINTS" id="PR00455">
    <property type="entry name" value="HTHTETR"/>
</dbReference>
<keyword evidence="3" id="KW-0804">Transcription</keyword>
<dbReference type="Pfam" id="PF16859">
    <property type="entry name" value="TetR_C_11"/>
    <property type="match status" value="1"/>
</dbReference>
<dbReference type="Gene3D" id="1.10.10.60">
    <property type="entry name" value="Homeodomain-like"/>
    <property type="match status" value="1"/>
</dbReference>
<gene>
    <name evidence="4" type="ORF">MSG_04405</name>
</gene>
<name>A0A1Z4ENL3_9MYCO</name>
<dbReference type="OrthoDB" id="9796019at2"/>
<dbReference type="InterPro" id="IPR050109">
    <property type="entry name" value="HTH-type_TetR-like_transc_reg"/>
</dbReference>
<evidence type="ECO:0000256" key="1">
    <source>
        <dbReference type="ARBA" id="ARBA00023015"/>
    </source>
</evidence>
<dbReference type="SUPFAM" id="SSF46689">
    <property type="entry name" value="Homeodomain-like"/>
    <property type="match status" value="1"/>
</dbReference>
<dbReference type="GO" id="GO:0000976">
    <property type="term" value="F:transcription cis-regulatory region binding"/>
    <property type="evidence" value="ECO:0007669"/>
    <property type="project" value="TreeGrafter"/>
</dbReference>
<dbReference type="InterPro" id="IPR001647">
    <property type="entry name" value="HTH_TetR"/>
</dbReference>
<dbReference type="Pfam" id="PF00440">
    <property type="entry name" value="TetR_N"/>
    <property type="match status" value="1"/>
</dbReference>
<dbReference type="KEGG" id="mshg:MSG_04405"/>
<keyword evidence="1" id="KW-0805">Transcription regulation</keyword>
<evidence type="ECO:0000256" key="3">
    <source>
        <dbReference type="ARBA" id="ARBA00023163"/>
    </source>
</evidence>
<dbReference type="InterPro" id="IPR036271">
    <property type="entry name" value="Tet_transcr_reg_TetR-rel_C_sf"/>
</dbReference>
<keyword evidence="2" id="KW-0238">DNA-binding</keyword>
<dbReference type="PANTHER" id="PTHR30055">
    <property type="entry name" value="HTH-TYPE TRANSCRIPTIONAL REGULATOR RUTR"/>
    <property type="match status" value="1"/>
</dbReference>
<dbReference type="AlphaFoldDB" id="A0A1Z4ENL3"/>
<evidence type="ECO:0000313" key="5">
    <source>
        <dbReference type="Proteomes" id="UP000217736"/>
    </source>
</evidence>
<dbReference type="SUPFAM" id="SSF48498">
    <property type="entry name" value="Tetracyclin repressor-like, C-terminal domain"/>
    <property type="match status" value="1"/>
</dbReference>
<organism evidence="4 5">
    <name type="scientific">Mycobacterium shigaense</name>
    <dbReference type="NCBI Taxonomy" id="722731"/>
    <lineage>
        <taxon>Bacteria</taxon>
        <taxon>Bacillati</taxon>
        <taxon>Actinomycetota</taxon>
        <taxon>Actinomycetes</taxon>
        <taxon>Mycobacteriales</taxon>
        <taxon>Mycobacteriaceae</taxon>
        <taxon>Mycobacterium</taxon>
        <taxon>Mycobacterium simiae complex</taxon>
    </lineage>
</organism>
<evidence type="ECO:0000313" key="4">
    <source>
        <dbReference type="EMBL" id="BAX94521.1"/>
    </source>
</evidence>
<accession>A0A1Z4ENL3</accession>
<dbReference type="PANTHER" id="PTHR30055:SF148">
    <property type="entry name" value="TETR-FAMILY TRANSCRIPTIONAL REGULATOR"/>
    <property type="match status" value="1"/>
</dbReference>
<dbReference type="GO" id="GO:0003700">
    <property type="term" value="F:DNA-binding transcription factor activity"/>
    <property type="evidence" value="ECO:0007669"/>
    <property type="project" value="TreeGrafter"/>
</dbReference>
<dbReference type="InterPro" id="IPR009057">
    <property type="entry name" value="Homeodomain-like_sf"/>
</dbReference>
<dbReference type="Proteomes" id="UP000217736">
    <property type="component" value="Chromosome"/>
</dbReference>
<keyword evidence="5" id="KW-1185">Reference proteome</keyword>